<dbReference type="SUPFAM" id="SSF57716">
    <property type="entry name" value="Glucocorticoid receptor-like (DNA-binding domain)"/>
    <property type="match status" value="4"/>
</dbReference>
<dbReference type="PROSITE" id="PS50023">
    <property type="entry name" value="LIM_DOMAIN_2"/>
    <property type="match status" value="3"/>
</dbReference>
<dbReference type="Gene3D" id="2.10.110.10">
    <property type="entry name" value="Cysteine Rich Protein"/>
    <property type="match status" value="4"/>
</dbReference>
<protein>
    <recommendedName>
        <fullName evidence="6">LIM zinc-binding domain-containing protein</fullName>
    </recommendedName>
</protein>
<evidence type="ECO:0000256" key="4">
    <source>
        <dbReference type="ARBA" id="ARBA00023038"/>
    </source>
</evidence>
<name>A0A0A1U5B3_ENTIV</name>
<keyword evidence="4 5" id="KW-0440">LIM domain</keyword>
<dbReference type="GO" id="GO:0003712">
    <property type="term" value="F:transcription coregulator activity"/>
    <property type="evidence" value="ECO:0007669"/>
    <property type="project" value="TreeGrafter"/>
</dbReference>
<reference evidence="7 8" key="1">
    <citation type="submission" date="2012-10" db="EMBL/GenBank/DDBJ databases">
        <authorList>
            <person name="Zafar N."/>
            <person name="Inman J."/>
            <person name="Hall N."/>
            <person name="Lorenzi H."/>
            <person name="Caler E."/>
        </authorList>
    </citation>
    <scope>NUCLEOTIDE SEQUENCE [LARGE SCALE GENOMIC DNA]</scope>
    <source>
        <strain evidence="7 8">IP1</strain>
    </source>
</reference>
<dbReference type="VEuPathDB" id="AmoebaDB:EIN_391390"/>
<keyword evidence="8" id="KW-1185">Reference proteome</keyword>
<sequence>MSVVCFKCKQSIEEGIVISACGKTYHPSHFLCKGCGGLMKDGEYQEIRKNPYCIGCATAMGAVKVQTCCKCNKEIYGRVIDVDTKKYHPDCFVCDGCLEPFNSSRYYPKNGEIFCEKCFVAKEGLVCSSCGNVIVGKYKRCGDKKFHETCFVCSVCGDKLNDKYYIVGNTLYCQDHRHRMMGYKCGFCNELIDRDDSTALVALGRKWHKDHFLCAECKNPLNVQTARVYLEKAYCPICYNGIVVTRTIELK</sequence>
<dbReference type="InterPro" id="IPR001781">
    <property type="entry name" value="Znf_LIM"/>
</dbReference>
<dbReference type="GO" id="GO:0005634">
    <property type="term" value="C:nucleus"/>
    <property type="evidence" value="ECO:0007669"/>
    <property type="project" value="TreeGrafter"/>
</dbReference>
<dbReference type="OMA" id="VCAGPCK"/>
<gene>
    <name evidence="7" type="ORF">EIN_391390</name>
</gene>
<dbReference type="EMBL" id="KB206629">
    <property type="protein sequence ID" value="ELP89484.1"/>
    <property type="molecule type" value="Genomic_DNA"/>
</dbReference>
<dbReference type="Pfam" id="PF00412">
    <property type="entry name" value="LIM"/>
    <property type="match status" value="4"/>
</dbReference>
<evidence type="ECO:0000313" key="7">
    <source>
        <dbReference type="EMBL" id="ELP89484.1"/>
    </source>
</evidence>
<feature type="domain" description="LIM zinc-binding" evidence="6">
    <location>
        <begin position="183"/>
        <end position="245"/>
    </location>
</feature>
<dbReference type="PANTHER" id="PTHR24205:SF16">
    <property type="entry name" value="GH01042P-RELATED"/>
    <property type="match status" value="1"/>
</dbReference>
<evidence type="ECO:0000313" key="8">
    <source>
        <dbReference type="Proteomes" id="UP000014680"/>
    </source>
</evidence>
<evidence type="ECO:0000256" key="5">
    <source>
        <dbReference type="PROSITE-ProRule" id="PRU00125"/>
    </source>
</evidence>
<evidence type="ECO:0000259" key="6">
    <source>
        <dbReference type="PROSITE" id="PS50023"/>
    </source>
</evidence>
<keyword evidence="3 5" id="KW-0862">Zinc</keyword>
<proteinExistence type="predicted"/>
<evidence type="ECO:0000256" key="3">
    <source>
        <dbReference type="ARBA" id="ARBA00022833"/>
    </source>
</evidence>
<dbReference type="Proteomes" id="UP000014680">
    <property type="component" value="Unassembled WGS sequence"/>
</dbReference>
<dbReference type="KEGG" id="eiv:EIN_391390"/>
<dbReference type="CDD" id="cd08368">
    <property type="entry name" value="LIM"/>
    <property type="match status" value="3"/>
</dbReference>
<dbReference type="AlphaFoldDB" id="A0A0A1U5B3"/>
<dbReference type="SMART" id="SM00132">
    <property type="entry name" value="LIM"/>
    <property type="match status" value="4"/>
</dbReference>
<dbReference type="GO" id="GO:0046872">
    <property type="term" value="F:metal ion binding"/>
    <property type="evidence" value="ECO:0007669"/>
    <property type="project" value="UniProtKB-KW"/>
</dbReference>
<dbReference type="PANTHER" id="PTHR24205">
    <property type="entry name" value="FOUR AND A HALF LIM DOMAINS PROTEIN"/>
    <property type="match status" value="1"/>
</dbReference>
<dbReference type="GeneID" id="14888415"/>
<organism evidence="7 8">
    <name type="scientific">Entamoeba invadens IP1</name>
    <dbReference type="NCBI Taxonomy" id="370355"/>
    <lineage>
        <taxon>Eukaryota</taxon>
        <taxon>Amoebozoa</taxon>
        <taxon>Evosea</taxon>
        <taxon>Archamoebae</taxon>
        <taxon>Mastigamoebida</taxon>
        <taxon>Entamoebidae</taxon>
        <taxon>Entamoeba</taxon>
    </lineage>
</organism>
<accession>A0A0A1U5B3</accession>
<evidence type="ECO:0000256" key="2">
    <source>
        <dbReference type="ARBA" id="ARBA00022737"/>
    </source>
</evidence>
<keyword evidence="2" id="KW-0677">Repeat</keyword>
<dbReference type="RefSeq" id="XP_004256255.1">
    <property type="nucleotide sequence ID" value="XM_004256207.1"/>
</dbReference>
<feature type="domain" description="LIM zinc-binding" evidence="6">
    <location>
        <begin position="3"/>
        <end position="63"/>
    </location>
</feature>
<dbReference type="PROSITE" id="PS00478">
    <property type="entry name" value="LIM_DOMAIN_1"/>
    <property type="match status" value="4"/>
</dbReference>
<dbReference type="OrthoDB" id="1112565at2759"/>
<feature type="domain" description="LIM zinc-binding" evidence="6">
    <location>
        <begin position="66"/>
        <end position="125"/>
    </location>
</feature>
<keyword evidence="1 5" id="KW-0479">Metal-binding</keyword>
<evidence type="ECO:0000256" key="1">
    <source>
        <dbReference type="ARBA" id="ARBA00022723"/>
    </source>
</evidence>